<keyword evidence="21" id="KW-1185">Reference proteome</keyword>
<dbReference type="InterPro" id="IPR005121">
    <property type="entry name" value="Fdx_antiC-bd"/>
</dbReference>
<dbReference type="SUPFAM" id="SSF50249">
    <property type="entry name" value="Nucleic acid-binding proteins"/>
    <property type="match status" value="1"/>
</dbReference>
<evidence type="ECO:0000256" key="7">
    <source>
        <dbReference type="ARBA" id="ARBA00022723"/>
    </source>
</evidence>
<feature type="domain" description="TRNA-binding" evidence="17">
    <location>
        <begin position="56"/>
        <end position="171"/>
    </location>
</feature>
<dbReference type="Pfam" id="PF03483">
    <property type="entry name" value="B3_4"/>
    <property type="match status" value="1"/>
</dbReference>
<dbReference type="FunFam" id="3.50.40.10:FF:000001">
    <property type="entry name" value="Phenylalanine--tRNA ligase beta subunit"/>
    <property type="match status" value="1"/>
</dbReference>
<comment type="caution">
    <text evidence="20">The sequence shown here is derived from an EMBL/GenBank/DDBJ whole genome shotgun (WGS) entry which is preliminary data.</text>
</comment>
<evidence type="ECO:0000256" key="6">
    <source>
        <dbReference type="ARBA" id="ARBA00022598"/>
    </source>
</evidence>
<dbReference type="SUPFAM" id="SSF54991">
    <property type="entry name" value="Anticodon-binding domain of PheRS"/>
    <property type="match status" value="1"/>
</dbReference>
<dbReference type="SUPFAM" id="SSF55681">
    <property type="entry name" value="Class II aaRS and biotin synthetases"/>
    <property type="match status" value="1"/>
</dbReference>
<dbReference type="SUPFAM" id="SSF46955">
    <property type="entry name" value="Putative DNA-binding domain"/>
    <property type="match status" value="1"/>
</dbReference>
<dbReference type="FunFam" id="3.30.930.10:FF:000022">
    <property type="entry name" value="Phenylalanine--tRNA ligase beta subunit"/>
    <property type="match status" value="1"/>
</dbReference>
<dbReference type="PROSITE" id="PS51483">
    <property type="entry name" value="B5"/>
    <property type="match status" value="1"/>
</dbReference>
<dbReference type="SMART" id="SM00896">
    <property type="entry name" value="FDX-ACB"/>
    <property type="match status" value="1"/>
</dbReference>
<comment type="subcellular location">
    <subcellularLocation>
        <location evidence="1 15">Cytoplasm</location>
    </subcellularLocation>
</comment>
<dbReference type="InterPro" id="IPR041616">
    <property type="entry name" value="PheRS_beta_core"/>
</dbReference>
<dbReference type="SMART" id="SM00873">
    <property type="entry name" value="B3_4"/>
    <property type="match status" value="1"/>
</dbReference>
<keyword evidence="7 15" id="KW-0479">Metal-binding</keyword>
<evidence type="ECO:0000256" key="11">
    <source>
        <dbReference type="ARBA" id="ARBA00022884"/>
    </source>
</evidence>
<dbReference type="FunFam" id="2.40.50.140:FF:000045">
    <property type="entry name" value="Phenylalanine--tRNA ligase beta subunit"/>
    <property type="match status" value="1"/>
</dbReference>
<dbReference type="PATRIC" id="fig|1200793.3.peg.1207"/>
<dbReference type="CDD" id="cd00769">
    <property type="entry name" value="PheRS_beta_core"/>
    <property type="match status" value="1"/>
</dbReference>
<dbReference type="Gene3D" id="3.30.930.10">
    <property type="entry name" value="Bira Bifunctional Protein, Domain 2"/>
    <property type="match status" value="1"/>
</dbReference>
<dbReference type="GO" id="GO:0005524">
    <property type="term" value="F:ATP binding"/>
    <property type="evidence" value="ECO:0007669"/>
    <property type="project" value="UniProtKB-UniRule"/>
</dbReference>
<reference evidence="20 21" key="1">
    <citation type="journal article" date="2012" name="J. Bacteriol.">
        <title>Genome Sequence of the Lantibiotic Bacteriocin Producer Streptococcus salivarius Strain K12.</title>
        <authorList>
            <person name="Barretto C."/>
            <person name="Alvarez-Martin P."/>
            <person name="Foata F."/>
            <person name="Renault P."/>
            <person name="Berger B."/>
        </authorList>
    </citation>
    <scope>NUCLEOTIDE SEQUENCE [LARGE SCALE GENOMIC DNA]</scope>
    <source>
        <strain evidence="20 21">K12</strain>
    </source>
</reference>
<dbReference type="GO" id="GO:0009328">
    <property type="term" value="C:phenylalanine-tRNA ligase complex"/>
    <property type="evidence" value="ECO:0007669"/>
    <property type="project" value="TreeGrafter"/>
</dbReference>
<evidence type="ECO:0000256" key="12">
    <source>
        <dbReference type="ARBA" id="ARBA00022917"/>
    </source>
</evidence>
<feature type="binding site" evidence="15">
    <location>
        <position position="486"/>
    </location>
    <ligand>
        <name>Mg(2+)</name>
        <dbReference type="ChEBI" id="CHEBI:18420"/>
        <note>shared with alpha subunit</note>
    </ligand>
</feature>
<dbReference type="Gene3D" id="3.50.40.10">
    <property type="entry name" value="Phenylalanyl-trna Synthetase, Chain B, domain 3"/>
    <property type="match status" value="1"/>
</dbReference>
<evidence type="ECO:0000256" key="16">
    <source>
        <dbReference type="PROSITE-ProRule" id="PRU00209"/>
    </source>
</evidence>
<keyword evidence="8 15" id="KW-0547">Nucleotide-binding</keyword>
<feature type="binding site" evidence="15">
    <location>
        <position position="487"/>
    </location>
    <ligand>
        <name>Mg(2+)</name>
        <dbReference type="ChEBI" id="CHEBI:18420"/>
        <note>shared with alpha subunit</note>
    </ligand>
</feature>
<dbReference type="SUPFAM" id="SSF56037">
    <property type="entry name" value="PheT/TilS domain"/>
    <property type="match status" value="1"/>
</dbReference>
<evidence type="ECO:0000256" key="5">
    <source>
        <dbReference type="ARBA" id="ARBA00022555"/>
    </source>
</evidence>
<dbReference type="FunFam" id="3.30.70.380:FF:000001">
    <property type="entry name" value="Phenylalanine--tRNA ligase beta subunit"/>
    <property type="match status" value="1"/>
</dbReference>
<evidence type="ECO:0000256" key="8">
    <source>
        <dbReference type="ARBA" id="ARBA00022741"/>
    </source>
</evidence>
<dbReference type="SMART" id="SM00874">
    <property type="entry name" value="B5"/>
    <property type="match status" value="1"/>
</dbReference>
<evidence type="ECO:0000256" key="10">
    <source>
        <dbReference type="ARBA" id="ARBA00022842"/>
    </source>
</evidence>
<dbReference type="GO" id="GO:0006432">
    <property type="term" value="P:phenylalanyl-tRNA aminoacylation"/>
    <property type="evidence" value="ECO:0007669"/>
    <property type="project" value="UniProtKB-UniRule"/>
</dbReference>
<evidence type="ECO:0000256" key="15">
    <source>
        <dbReference type="HAMAP-Rule" id="MF_00283"/>
    </source>
</evidence>
<evidence type="ECO:0000256" key="13">
    <source>
        <dbReference type="ARBA" id="ARBA00023146"/>
    </source>
</evidence>
<dbReference type="PROSITE" id="PS50886">
    <property type="entry name" value="TRBD"/>
    <property type="match status" value="1"/>
</dbReference>
<dbReference type="GO" id="GO:0140096">
    <property type="term" value="F:catalytic activity, acting on a protein"/>
    <property type="evidence" value="ECO:0007669"/>
    <property type="project" value="UniProtKB-ARBA"/>
</dbReference>
<keyword evidence="13 15" id="KW-0030">Aminoacyl-tRNA synthetase</keyword>
<evidence type="ECO:0000259" key="19">
    <source>
        <dbReference type="PROSITE" id="PS51483"/>
    </source>
</evidence>
<evidence type="ECO:0000256" key="4">
    <source>
        <dbReference type="ARBA" id="ARBA00022490"/>
    </source>
</evidence>
<dbReference type="GO" id="GO:0004826">
    <property type="term" value="F:phenylalanine-tRNA ligase activity"/>
    <property type="evidence" value="ECO:0007669"/>
    <property type="project" value="UniProtKB-UniRule"/>
</dbReference>
<keyword evidence="6 15" id="KW-0436">Ligase</keyword>
<dbReference type="InterPro" id="IPR020825">
    <property type="entry name" value="Phe-tRNA_synthase-like_B3/B4"/>
</dbReference>
<dbReference type="Pfam" id="PF03484">
    <property type="entry name" value="B5"/>
    <property type="match status" value="1"/>
</dbReference>
<feature type="binding site" evidence="15">
    <location>
        <position position="477"/>
    </location>
    <ligand>
        <name>Mg(2+)</name>
        <dbReference type="ChEBI" id="CHEBI:18420"/>
        <note>shared with alpha subunit</note>
    </ligand>
</feature>
<dbReference type="AlphaFoldDB" id="J7T7T3"/>
<feature type="domain" description="B5" evidence="19">
    <location>
        <begin position="424"/>
        <end position="499"/>
    </location>
</feature>
<dbReference type="InterPro" id="IPR045060">
    <property type="entry name" value="Phe-tRNA-ligase_IIc_bsu"/>
</dbReference>
<dbReference type="GO" id="GO:0000049">
    <property type="term" value="F:tRNA binding"/>
    <property type="evidence" value="ECO:0007669"/>
    <property type="project" value="UniProtKB-UniRule"/>
</dbReference>
<feature type="domain" description="FDX-ACB" evidence="18">
    <location>
        <begin position="726"/>
        <end position="819"/>
    </location>
</feature>
<keyword evidence="4 15" id="KW-0963">Cytoplasm</keyword>
<evidence type="ECO:0000256" key="14">
    <source>
        <dbReference type="ARBA" id="ARBA00049255"/>
    </source>
</evidence>
<dbReference type="InterPro" id="IPR036690">
    <property type="entry name" value="Fdx_antiC-bd_sf"/>
</dbReference>
<dbReference type="InterPro" id="IPR045864">
    <property type="entry name" value="aa-tRNA-synth_II/BPL/LPL"/>
</dbReference>
<dbReference type="NCBIfam" id="TIGR00472">
    <property type="entry name" value="pheT_bact"/>
    <property type="match status" value="1"/>
</dbReference>
<feature type="binding site" evidence="15">
    <location>
        <position position="483"/>
    </location>
    <ligand>
        <name>Mg(2+)</name>
        <dbReference type="ChEBI" id="CHEBI:18420"/>
        <note>shared with alpha subunit</note>
    </ligand>
</feature>
<evidence type="ECO:0000256" key="9">
    <source>
        <dbReference type="ARBA" id="ARBA00022840"/>
    </source>
</evidence>
<dbReference type="GO" id="GO:0016740">
    <property type="term" value="F:transferase activity"/>
    <property type="evidence" value="ECO:0007669"/>
    <property type="project" value="UniProtKB-ARBA"/>
</dbReference>
<comment type="similarity">
    <text evidence="2 15">Belongs to the phenylalanyl-tRNA synthetase beta subunit family. Type 1 subfamily.</text>
</comment>
<dbReference type="Gene3D" id="3.30.70.380">
    <property type="entry name" value="Ferrodoxin-fold anticodon-binding domain"/>
    <property type="match status" value="1"/>
</dbReference>
<dbReference type="Gene3D" id="2.40.50.140">
    <property type="entry name" value="Nucleic acid-binding proteins"/>
    <property type="match status" value="1"/>
</dbReference>
<dbReference type="InterPro" id="IPR033714">
    <property type="entry name" value="tRNA_bind_bactPheRS"/>
</dbReference>
<accession>J7T7T3</accession>
<dbReference type="HAMAP" id="MF_00283">
    <property type="entry name" value="Phe_tRNA_synth_beta1"/>
    <property type="match status" value="1"/>
</dbReference>
<evidence type="ECO:0000256" key="1">
    <source>
        <dbReference type="ARBA" id="ARBA00004496"/>
    </source>
</evidence>
<keyword evidence="9 15" id="KW-0067">ATP-binding</keyword>
<dbReference type="PANTHER" id="PTHR10947:SF0">
    <property type="entry name" value="PHENYLALANINE--TRNA LIGASE BETA SUBUNIT"/>
    <property type="match status" value="1"/>
</dbReference>
<name>J7T7T3_STRSL</name>
<dbReference type="Pfam" id="PF01588">
    <property type="entry name" value="tRNA_bind"/>
    <property type="match status" value="1"/>
</dbReference>
<dbReference type="Proteomes" id="UP000006983">
    <property type="component" value="Unassembled WGS sequence"/>
</dbReference>
<dbReference type="CDD" id="cd02796">
    <property type="entry name" value="tRNA_bind_bactPheRS"/>
    <property type="match status" value="1"/>
</dbReference>
<dbReference type="PROSITE" id="PS51447">
    <property type="entry name" value="FDX_ACB"/>
    <property type="match status" value="1"/>
</dbReference>
<dbReference type="InterPro" id="IPR012340">
    <property type="entry name" value="NA-bd_OB-fold"/>
</dbReference>
<evidence type="ECO:0000256" key="2">
    <source>
        <dbReference type="ARBA" id="ARBA00008653"/>
    </source>
</evidence>
<dbReference type="InterPro" id="IPR009061">
    <property type="entry name" value="DNA-bd_dom_put_sf"/>
</dbReference>
<dbReference type="InterPro" id="IPR005147">
    <property type="entry name" value="tRNA_synthase_B5-dom"/>
</dbReference>
<evidence type="ECO:0000313" key="20">
    <source>
        <dbReference type="EMBL" id="EJO17325.1"/>
    </source>
</evidence>
<dbReference type="NCBIfam" id="NF045760">
    <property type="entry name" value="YtpR"/>
    <property type="match status" value="1"/>
</dbReference>
<sequence length="819" mass="88984">MPFLFLLRAINGLGIIIMLVSYKWLKELVDVDVTTAELAEKMSTTGIEVEGVETPAEGLSKLVVGHVLSCEDVPDTHLHLCQVDTGDAEGPRQIVCGAPNVTAGIKVIVAIPGARIADNYKIKKGKIRGMESLGMICSLAELGLPDSIIPKEFADGIQILPEDAVPGDSIFPYLDLDDEIIELSITPNRADALSMRGVAHEVAAIYGKSVHFPEKTVTEDSKPASDKISVAIESDKVATYASRVVENVTVQPSPQWLQNLLMNAGIRPINNVVDVTNYVLLYFGQPMHAFDLDKFEDSRIVARDARDGEKLVTLDGEERELTAEDIVITVADKPVALAGVMGGASTEIDNNSKNVVLEAAVFDGKSVRKTSSRLNLRSESSSRFEKGINNDTVLEALDFAAAMLQELANGTVLAGRVQAGSVDTEPVQVSTSLDYVNVRLGTELTFADIEDVFAKLGFGLTGDADKFTVSVPRRRWDISIQADLVEEIARIYGYEKLPTTLPEAAGTAGELTETQALRRKVRTIAEGAGLTEIISYALTTPEKAVEFAVTPTNLTELMWPMTVDRSALRQNMVSGMLDTVAYNVNRKNSNVAIYEIGKVFEQNGNPKEELPNEINTFAFAISGLVAEKDFQTKATPVDFFYAKGIVEALFDKLEVSVDYVPTKDLASMHPGRTAAIVLDGQTIGFLGQVHPQTAKNYGIPETYVAEINLSAVEAALQPAQPFVEITKFPAVSRDIALLLKAEITHQEVLDAIYSAGVKRLVAVKLFDVYAGEKLGAGMKSMAYSLTFQNPNDNLTDEEVAKYMEKITKALTEKVEAEVR</sequence>
<dbReference type="InterPro" id="IPR002547">
    <property type="entry name" value="tRNA-bd_dom"/>
</dbReference>
<evidence type="ECO:0000313" key="21">
    <source>
        <dbReference type="Proteomes" id="UP000006983"/>
    </source>
</evidence>
<dbReference type="Pfam" id="PF03147">
    <property type="entry name" value="FDX-ACB"/>
    <property type="match status" value="1"/>
</dbReference>
<dbReference type="Pfam" id="PF17759">
    <property type="entry name" value="tRNA_synthFbeta"/>
    <property type="match status" value="1"/>
</dbReference>
<dbReference type="InterPro" id="IPR005146">
    <property type="entry name" value="B3/B4_tRNA-bd"/>
</dbReference>
<comment type="catalytic activity">
    <reaction evidence="14 15">
        <text>tRNA(Phe) + L-phenylalanine + ATP = L-phenylalanyl-tRNA(Phe) + AMP + diphosphate + H(+)</text>
        <dbReference type="Rhea" id="RHEA:19413"/>
        <dbReference type="Rhea" id="RHEA-COMP:9668"/>
        <dbReference type="Rhea" id="RHEA-COMP:9699"/>
        <dbReference type="ChEBI" id="CHEBI:15378"/>
        <dbReference type="ChEBI" id="CHEBI:30616"/>
        <dbReference type="ChEBI" id="CHEBI:33019"/>
        <dbReference type="ChEBI" id="CHEBI:58095"/>
        <dbReference type="ChEBI" id="CHEBI:78442"/>
        <dbReference type="ChEBI" id="CHEBI:78531"/>
        <dbReference type="ChEBI" id="CHEBI:456215"/>
        <dbReference type="EC" id="6.1.1.20"/>
    </reaction>
</comment>
<dbReference type="FunFam" id="3.30.56.10:FF:000002">
    <property type="entry name" value="Phenylalanine--tRNA ligase beta subunit"/>
    <property type="match status" value="1"/>
</dbReference>
<keyword evidence="10 15" id="KW-0460">Magnesium</keyword>
<dbReference type="EC" id="6.1.1.20" evidence="15"/>
<organism evidence="20 21">
    <name type="scientific">Streptococcus salivarius K12</name>
    <dbReference type="NCBI Taxonomy" id="1200793"/>
    <lineage>
        <taxon>Bacteria</taxon>
        <taxon>Bacillati</taxon>
        <taxon>Bacillota</taxon>
        <taxon>Bacilli</taxon>
        <taxon>Lactobacillales</taxon>
        <taxon>Streptococcaceae</taxon>
        <taxon>Streptococcus</taxon>
    </lineage>
</organism>
<gene>
    <name evidence="15" type="primary">pheT</name>
    <name evidence="20" type="ORF">RSSL_01249</name>
</gene>
<dbReference type="Gene3D" id="3.30.56.10">
    <property type="match status" value="2"/>
</dbReference>
<evidence type="ECO:0000256" key="3">
    <source>
        <dbReference type="ARBA" id="ARBA00011209"/>
    </source>
</evidence>
<keyword evidence="12 15" id="KW-0648">Protein biosynthesis</keyword>
<keyword evidence="5 16" id="KW-0820">tRNA-binding</keyword>
<dbReference type="InterPro" id="IPR004532">
    <property type="entry name" value="Phe-tRNA-ligase_IIc_bsu_bact"/>
</dbReference>
<dbReference type="EMBL" id="ALIF01000001">
    <property type="protein sequence ID" value="EJO17325.1"/>
    <property type="molecule type" value="Genomic_DNA"/>
</dbReference>
<proteinExistence type="inferred from homology"/>
<evidence type="ECO:0000259" key="18">
    <source>
        <dbReference type="PROSITE" id="PS51447"/>
    </source>
</evidence>
<evidence type="ECO:0000259" key="17">
    <source>
        <dbReference type="PROSITE" id="PS50886"/>
    </source>
</evidence>
<dbReference type="GO" id="GO:0000287">
    <property type="term" value="F:magnesium ion binding"/>
    <property type="evidence" value="ECO:0007669"/>
    <property type="project" value="UniProtKB-UniRule"/>
</dbReference>
<comment type="subunit">
    <text evidence="3 15">Tetramer of two alpha and two beta subunits.</text>
</comment>
<comment type="cofactor">
    <cofactor evidence="15">
        <name>Mg(2+)</name>
        <dbReference type="ChEBI" id="CHEBI:18420"/>
    </cofactor>
    <text evidence="15">Binds 2 magnesium ions per tetramer.</text>
</comment>
<dbReference type="PANTHER" id="PTHR10947">
    <property type="entry name" value="PHENYLALANYL-TRNA SYNTHETASE BETA CHAIN AND LEUCINE-RICH REPEAT-CONTAINING PROTEIN 47"/>
    <property type="match status" value="1"/>
</dbReference>
<keyword evidence="11 16" id="KW-0694">RNA-binding</keyword>
<protein>
    <recommendedName>
        <fullName evidence="15">Phenylalanine--tRNA ligase beta subunit</fullName>
        <ecNumber evidence="15">6.1.1.20</ecNumber>
    </recommendedName>
    <alternativeName>
        <fullName evidence="15">Phenylalanyl-tRNA synthetase beta subunit</fullName>
        <shortName evidence="15">PheRS</shortName>
    </alternativeName>
</protein>